<accession>A0A8T2X1Y5</accession>
<protein>
    <submittedName>
        <fullName evidence="1">Uncharacterized protein</fullName>
    </submittedName>
</protein>
<sequence length="129" mass="14417">TSVCSLHLRLGSILVDTGFRSVFSDDFVLTECGGPTVAVDEVTERSMIYGSKLVIRSRKLVVPESSHVLSFMDQQEREAKLQYRSKKLALAFALLNAPPGPPSSSTRTSEFVVIFIQHSSLCPRWWRKS</sequence>
<organism evidence="1 2">
    <name type="scientific">Populus deltoides</name>
    <name type="common">Eastern poplar</name>
    <name type="synonym">Eastern cottonwood</name>
    <dbReference type="NCBI Taxonomy" id="3696"/>
    <lineage>
        <taxon>Eukaryota</taxon>
        <taxon>Viridiplantae</taxon>
        <taxon>Streptophyta</taxon>
        <taxon>Embryophyta</taxon>
        <taxon>Tracheophyta</taxon>
        <taxon>Spermatophyta</taxon>
        <taxon>Magnoliopsida</taxon>
        <taxon>eudicotyledons</taxon>
        <taxon>Gunneridae</taxon>
        <taxon>Pentapetalae</taxon>
        <taxon>rosids</taxon>
        <taxon>fabids</taxon>
        <taxon>Malpighiales</taxon>
        <taxon>Salicaceae</taxon>
        <taxon>Saliceae</taxon>
        <taxon>Populus</taxon>
    </lineage>
</organism>
<feature type="non-terminal residue" evidence="1">
    <location>
        <position position="1"/>
    </location>
</feature>
<keyword evidence="2" id="KW-1185">Reference proteome</keyword>
<name>A0A8T2X1Y5_POPDE</name>
<evidence type="ECO:0000313" key="1">
    <source>
        <dbReference type="EMBL" id="KAH8486151.1"/>
    </source>
</evidence>
<dbReference type="EMBL" id="JACEGQ020000016">
    <property type="protein sequence ID" value="KAH8486151.1"/>
    <property type="molecule type" value="Genomic_DNA"/>
</dbReference>
<reference evidence="1" key="1">
    <citation type="journal article" date="2021" name="J. Hered.">
        <title>Genome Assembly of Salicaceae Populus deltoides (Eastern Cottonwood) I-69 Based on Nanopore Sequencing and Hi-C Technologies.</title>
        <authorList>
            <person name="Bai S."/>
            <person name="Wu H."/>
            <person name="Zhang J."/>
            <person name="Pan Z."/>
            <person name="Zhao W."/>
            <person name="Li Z."/>
            <person name="Tong C."/>
        </authorList>
    </citation>
    <scope>NUCLEOTIDE SEQUENCE</scope>
    <source>
        <tissue evidence="1">Leaf</tissue>
    </source>
</reference>
<comment type="caution">
    <text evidence="1">The sequence shown here is derived from an EMBL/GenBank/DDBJ whole genome shotgun (WGS) entry which is preliminary data.</text>
</comment>
<dbReference type="AlphaFoldDB" id="A0A8T2X1Y5"/>
<proteinExistence type="predicted"/>
<gene>
    <name evidence="1" type="ORF">H0E87_027573</name>
</gene>
<dbReference type="Proteomes" id="UP000807159">
    <property type="component" value="Chromosome 16"/>
</dbReference>
<evidence type="ECO:0000313" key="2">
    <source>
        <dbReference type="Proteomes" id="UP000807159"/>
    </source>
</evidence>